<sequence length="175" mass="20009">MNVSKLWRYGSICLLMLSSVFSSHAKENCQQTFEASKAGVSAALSFSGSCERGMFQLALTMPEGQQQTLYEAYHQPISAIWLEKLTGKPQPDLVMLLEADGHFKGLLVYSWVNNHYQKLAIKQPEASLLEGYDQQDRVYVRWGELVRQIKLADPDSAGWRRLRYDFAQKLWVESN</sequence>
<dbReference type="RefSeq" id="WP_220102371.1">
    <property type="nucleotide sequence ID" value="NZ_JAHZSS010000001.1"/>
</dbReference>
<comment type="caution">
    <text evidence="2">The sequence shown here is derived from an EMBL/GenBank/DDBJ whole genome shotgun (WGS) entry which is preliminary data.</text>
</comment>
<accession>A0ABS7EBJ4</accession>
<keyword evidence="3" id="KW-1185">Reference proteome</keyword>
<proteinExistence type="predicted"/>
<keyword evidence="1" id="KW-0732">Signal</keyword>
<dbReference type="EMBL" id="JAHZSS010000001">
    <property type="protein sequence ID" value="MBW8189703.1"/>
    <property type="molecule type" value="Genomic_DNA"/>
</dbReference>
<dbReference type="Proteomes" id="UP001166251">
    <property type="component" value="Unassembled WGS sequence"/>
</dbReference>
<name>A0ABS7EBJ4_9GAMM</name>
<feature type="chain" id="PRO_5045135339" evidence="1">
    <location>
        <begin position="26"/>
        <end position="175"/>
    </location>
</feature>
<reference evidence="2" key="1">
    <citation type="submission" date="2021-07" db="EMBL/GenBank/DDBJ databases">
        <title>Neiella marina sp. nov., isolated from the intestinal content of sea cucumber Apostichopus japonicus.</title>
        <authorList>
            <person name="Bai X."/>
        </authorList>
    </citation>
    <scope>NUCLEOTIDE SEQUENCE</scope>
    <source>
        <strain evidence="2">126</strain>
    </source>
</reference>
<organism evidence="2 3">
    <name type="scientific">Neiella holothuriorum</name>
    <dbReference type="NCBI Taxonomy" id="2870530"/>
    <lineage>
        <taxon>Bacteria</taxon>
        <taxon>Pseudomonadati</taxon>
        <taxon>Pseudomonadota</taxon>
        <taxon>Gammaproteobacteria</taxon>
        <taxon>Alteromonadales</taxon>
        <taxon>Echinimonadaceae</taxon>
        <taxon>Neiella</taxon>
    </lineage>
</organism>
<evidence type="ECO:0000313" key="3">
    <source>
        <dbReference type="Proteomes" id="UP001166251"/>
    </source>
</evidence>
<protein>
    <submittedName>
        <fullName evidence="2">Uncharacterized protein</fullName>
    </submittedName>
</protein>
<gene>
    <name evidence="2" type="ORF">K0504_01535</name>
</gene>
<evidence type="ECO:0000313" key="2">
    <source>
        <dbReference type="EMBL" id="MBW8189703.1"/>
    </source>
</evidence>
<evidence type="ECO:0000256" key="1">
    <source>
        <dbReference type="SAM" id="SignalP"/>
    </source>
</evidence>
<feature type="signal peptide" evidence="1">
    <location>
        <begin position="1"/>
        <end position="25"/>
    </location>
</feature>